<dbReference type="Pfam" id="PF18911">
    <property type="entry name" value="PKD_4"/>
    <property type="match status" value="3"/>
</dbReference>
<dbReference type="EMBL" id="VIVQ01000001">
    <property type="protein sequence ID" value="TWE11816.1"/>
    <property type="molecule type" value="Genomic_DNA"/>
</dbReference>
<dbReference type="GO" id="GO:0042995">
    <property type="term" value="C:cell projection"/>
    <property type="evidence" value="ECO:0007669"/>
    <property type="project" value="UniProtKB-SubCell"/>
</dbReference>
<evidence type="ECO:0000259" key="14">
    <source>
        <dbReference type="PROSITE" id="PS50093"/>
    </source>
</evidence>
<evidence type="ECO:0000256" key="9">
    <source>
        <dbReference type="ARBA" id="ARBA00023273"/>
    </source>
</evidence>
<dbReference type="CDD" id="cd00146">
    <property type="entry name" value="PKD"/>
    <property type="match status" value="3"/>
</dbReference>
<dbReference type="SUPFAM" id="SSF50998">
    <property type="entry name" value="Quinoprotein alcohol dehydrogenase-like"/>
    <property type="match status" value="1"/>
</dbReference>
<evidence type="ECO:0000259" key="15">
    <source>
        <dbReference type="PROSITE" id="PS50853"/>
    </source>
</evidence>
<dbReference type="InterPro" id="IPR011047">
    <property type="entry name" value="Quinoprotein_ADH-like_sf"/>
</dbReference>
<keyword evidence="17" id="KW-1185">Reference proteome</keyword>
<dbReference type="Pfam" id="PF13385">
    <property type="entry name" value="Laminin_G_3"/>
    <property type="match status" value="2"/>
</dbReference>
<dbReference type="InterPro" id="IPR001791">
    <property type="entry name" value="Laminin_G"/>
</dbReference>
<evidence type="ECO:0000256" key="2">
    <source>
        <dbReference type="ARBA" id="ARBA00004316"/>
    </source>
</evidence>
<gene>
    <name evidence="16" type="ORF">BKA23_0603</name>
</gene>
<feature type="chain" id="PRO_5021895382" evidence="12">
    <location>
        <begin position="40"/>
        <end position="1551"/>
    </location>
</feature>
<evidence type="ECO:0000256" key="7">
    <source>
        <dbReference type="ARBA" id="ARBA00023136"/>
    </source>
</evidence>
<keyword evidence="7" id="KW-0472">Membrane</keyword>
<dbReference type="GO" id="GO:0016798">
    <property type="term" value="F:hydrolase activity, acting on glycosyl bonds"/>
    <property type="evidence" value="ECO:0007669"/>
    <property type="project" value="UniProtKB-KW"/>
</dbReference>
<keyword evidence="8" id="KW-1015">Disulfide bond</keyword>
<keyword evidence="9" id="KW-0966">Cell projection</keyword>
<dbReference type="SMART" id="SM00282">
    <property type="entry name" value="LamG"/>
    <property type="match status" value="2"/>
</dbReference>
<evidence type="ECO:0000259" key="13">
    <source>
        <dbReference type="PROSITE" id="PS50025"/>
    </source>
</evidence>
<protein>
    <submittedName>
        <fullName evidence="16">PKD repeat protein</fullName>
    </submittedName>
</protein>
<evidence type="ECO:0000256" key="10">
    <source>
        <dbReference type="ARBA" id="ARBA00023295"/>
    </source>
</evidence>
<dbReference type="OrthoDB" id="9802683at2"/>
<dbReference type="Proteomes" id="UP000318297">
    <property type="component" value="Unassembled WGS sequence"/>
</dbReference>
<evidence type="ECO:0000256" key="5">
    <source>
        <dbReference type="ARBA" id="ARBA00022737"/>
    </source>
</evidence>
<feature type="signal peptide" evidence="12">
    <location>
        <begin position="1"/>
        <end position="39"/>
    </location>
</feature>
<dbReference type="PROSITE" id="PS50025">
    <property type="entry name" value="LAM_G_DOMAIN"/>
    <property type="match status" value="1"/>
</dbReference>
<feature type="domain" description="PKD" evidence="14">
    <location>
        <begin position="1110"/>
        <end position="1201"/>
    </location>
</feature>
<dbReference type="PROSITE" id="PS50093">
    <property type="entry name" value="PKD"/>
    <property type="match status" value="3"/>
</dbReference>
<dbReference type="PANTHER" id="PTHR46730">
    <property type="entry name" value="POLYCYSTIN-1"/>
    <property type="match status" value="1"/>
</dbReference>
<evidence type="ECO:0000256" key="1">
    <source>
        <dbReference type="ARBA" id="ARBA00004141"/>
    </source>
</evidence>
<feature type="domain" description="Fibronectin type-III" evidence="15">
    <location>
        <begin position="459"/>
        <end position="558"/>
    </location>
</feature>
<comment type="subcellular location">
    <subcellularLocation>
        <location evidence="2">Cell projection</location>
    </subcellularLocation>
    <subcellularLocation>
        <location evidence="1">Membrane</location>
        <topology evidence="1">Multi-pass membrane protein</topology>
    </subcellularLocation>
</comment>
<dbReference type="InterPro" id="IPR035986">
    <property type="entry name" value="PKD_dom_sf"/>
</dbReference>
<keyword evidence="5" id="KW-0677">Repeat</keyword>
<feature type="domain" description="Laminin G" evidence="13">
    <location>
        <begin position="854"/>
        <end position="1021"/>
    </location>
</feature>
<evidence type="ECO:0000256" key="6">
    <source>
        <dbReference type="ARBA" id="ARBA00022989"/>
    </source>
</evidence>
<dbReference type="Gene3D" id="2.60.120.200">
    <property type="match status" value="2"/>
</dbReference>
<name>A0A561E892_9MICO</name>
<keyword evidence="10" id="KW-0326">Glycosidase</keyword>
<dbReference type="SMART" id="SM00560">
    <property type="entry name" value="LamGL"/>
    <property type="match status" value="2"/>
</dbReference>
<comment type="caution">
    <text evidence="16">The sequence shown here is derived from an EMBL/GenBank/DDBJ whole genome shotgun (WGS) entry which is preliminary data.</text>
</comment>
<dbReference type="InterPro" id="IPR013320">
    <property type="entry name" value="ConA-like_dom_sf"/>
</dbReference>
<dbReference type="InterPro" id="IPR003961">
    <property type="entry name" value="FN3_dom"/>
</dbReference>
<dbReference type="RefSeq" id="WP_145225324.1">
    <property type="nucleotide sequence ID" value="NZ_VIVQ01000001.1"/>
</dbReference>
<accession>A0A561E892</accession>
<dbReference type="GO" id="GO:0005261">
    <property type="term" value="F:monoatomic cation channel activity"/>
    <property type="evidence" value="ECO:0007669"/>
    <property type="project" value="TreeGrafter"/>
</dbReference>
<dbReference type="GO" id="GO:0005886">
    <property type="term" value="C:plasma membrane"/>
    <property type="evidence" value="ECO:0007669"/>
    <property type="project" value="TreeGrafter"/>
</dbReference>
<organism evidence="16 17">
    <name type="scientific">Rudaeicoccus suwonensis</name>
    <dbReference type="NCBI Taxonomy" id="657409"/>
    <lineage>
        <taxon>Bacteria</taxon>
        <taxon>Bacillati</taxon>
        <taxon>Actinomycetota</taxon>
        <taxon>Actinomycetes</taxon>
        <taxon>Micrococcales</taxon>
        <taxon>Dermacoccaceae</taxon>
        <taxon>Rudaeicoccus</taxon>
    </lineage>
</organism>
<reference evidence="16 17" key="1">
    <citation type="submission" date="2019-06" db="EMBL/GenBank/DDBJ databases">
        <title>Sequencing the genomes of 1000 actinobacteria strains.</title>
        <authorList>
            <person name="Klenk H.-P."/>
        </authorList>
    </citation>
    <scope>NUCLEOTIDE SEQUENCE [LARGE SCALE GENOMIC DNA]</scope>
    <source>
        <strain evidence="16 17">DSM 19560</strain>
    </source>
</reference>
<proteinExistence type="predicted"/>
<keyword evidence="4 12" id="KW-0732">Signal</keyword>
<dbReference type="GO" id="GO:0006816">
    <property type="term" value="P:calcium ion transport"/>
    <property type="evidence" value="ECO:0007669"/>
    <property type="project" value="TreeGrafter"/>
</dbReference>
<sequence length="1551" mass="158544">MNAHGPSGLRRPGTRLSVAILVFALAALGMITVSPAAKADTAPPSGTPATVSADALPTWQINGVVWSQVTVGNIVYATGSFTTARPPGVALNGPGQINVGNLIAYNITTGNLITSFNHVLNAQGLTITASPDGSRVYVGGDFTTVDGIARSHIAAFDTATGALDTSFAPSINGEVRAIVATNTTVYAGGAFMSAAGVARTRLAAFTASNGTMLPWAPTADNGYVWAMVITPDQSKVVIGGQFSTLSGQSVYGMGAVDATTGAVQPWAANATIQDYNNGAIDTLTTDGNQIYGGGFAYGAGATFEGTFALNPNTGAINWLNDCQGDTYGTLPVGQVLYTVSHAHNCQMIGAFPQSNPWAINQRHALAFTTYPTGTNSGPDEYGWNYAGIPDSSLLQWFPQLYTGTYTGQDQAAWSVTGNSQYIALGGEFPGVNYKSQQGLTRFAISSLAPNKMGPVAATGSTNPVAIPLAGNSIRVSWQLPWDPDNNTLYYKVYRSGTTAPVYTTTQNSNYWTNPTVGFIDTTAPAGGSYTYTVVASDPFGNTLTLPATNSVTPGTASSSKYAGDVSQDGASDFWRMGESAGPTVYDNVGFNDATAQSGVTFGTPGPLSGDPTTAATFNGTSTGAVATNSTVTPTNSLTIEAWFNTTTTSGGKIVGYGSSQTGLSGNYDRQIYMDNAGHLIFGVYNGGTQTIQSANTYNDGNWHYVVATLSATNGMTLYVDGRKVGTNSGATTFQPYTGYWRIGGDQLAGWPNQPSSNYFAGSIGDVAIYPTALSIQQVQTHYTDGGGVLNLQPVPTDAYGKLVYNANPDLYWRLDESSGPTAFDTSPNMDNGVYSSTGVTYAATASQIPGTSNTAVTFDGQSGSIGSTTMAQAPTVYTESLWFKTTTTSGGVLMSYGDQQSGLSSNYDREIWMTPSGQLNFGVWTGSINSATSPLSYNDGKWHQVVATQGPDGMTLYVDGAVVATNAQTQAQSYSGYWRVGGNTAWSGSNYFAGTIDEVAAYSHELSATDVANQFAAGGGSVPAQAPTASFTASTSGLGVSVNGSGSTDPNAGGSIASYDWNWGDGTADGSGSSATHTYAAAGTYTVTLTVTDAAGLTNSTTQSVTVTAPAQAPTASFTASTSGLGVSVNGSGSTDPNAGGSIASYDWNWGDGTADGSGSSATHTYAAAGTYTVTLTVTDAAGLTNSTTQSVTVTAPAQAPTASFTASTSGLGVSVNGSGSTDPNAGGSIASYDWNWGDGTADGSGSSATHTYAAAGTYTVTLTVTDAAGLTNSTTQSVTVAPAPTVIASDAFNRTVASGWGVADSGGTWAVSGTGFSITPGAAVMPLATAGASPSAFLKSVSTINTDEHVTVALNKALTGNGAYIYVIGRWVKNVGDYRAKVQVRANGTVALGISRFDGSTEVAAVPLTVISGLTVQPGQALNIRFDATGTSPTTLQAKVWAAGTTEPSAWQVSATDTTAAMQVPGAVGLGAYLSGSSTSAPVTATFSGFTVYDASTVPLAAQANVRVGGKMIPAKVTRPAPTKSKLQKLTTVTKANARSLGAVSRWWHP</sequence>
<feature type="domain" description="PKD" evidence="14">
    <location>
        <begin position="1197"/>
        <end position="1281"/>
    </location>
</feature>
<dbReference type="InterPro" id="IPR000601">
    <property type="entry name" value="PKD_dom"/>
</dbReference>
<dbReference type="InterPro" id="IPR006558">
    <property type="entry name" value="LamG-like"/>
</dbReference>
<evidence type="ECO:0000256" key="4">
    <source>
        <dbReference type="ARBA" id="ARBA00022729"/>
    </source>
</evidence>
<dbReference type="SUPFAM" id="SSF49299">
    <property type="entry name" value="PKD domain"/>
    <property type="match status" value="3"/>
</dbReference>
<evidence type="ECO:0000256" key="3">
    <source>
        <dbReference type="ARBA" id="ARBA00022692"/>
    </source>
</evidence>
<dbReference type="CDD" id="cd00110">
    <property type="entry name" value="LamG"/>
    <property type="match status" value="1"/>
</dbReference>
<dbReference type="InterPro" id="IPR013783">
    <property type="entry name" value="Ig-like_fold"/>
</dbReference>
<keyword evidence="6" id="KW-1133">Transmembrane helix</keyword>
<keyword evidence="3" id="KW-0812">Transmembrane</keyword>
<dbReference type="SMART" id="SM00089">
    <property type="entry name" value="PKD"/>
    <property type="match status" value="3"/>
</dbReference>
<evidence type="ECO:0000256" key="11">
    <source>
        <dbReference type="ARBA" id="ARBA00023326"/>
    </source>
</evidence>
<dbReference type="SUPFAM" id="SSF49899">
    <property type="entry name" value="Concanavalin A-like lectins/glucanases"/>
    <property type="match status" value="2"/>
</dbReference>
<dbReference type="InterPro" id="IPR036116">
    <property type="entry name" value="FN3_sf"/>
</dbReference>
<dbReference type="PROSITE" id="PS50853">
    <property type="entry name" value="FN3"/>
    <property type="match status" value="1"/>
</dbReference>
<keyword evidence="11" id="KW-0624">Polysaccharide degradation</keyword>
<keyword evidence="10" id="KW-0378">Hydrolase</keyword>
<feature type="domain" description="PKD" evidence="14">
    <location>
        <begin position="1023"/>
        <end position="1114"/>
    </location>
</feature>
<evidence type="ECO:0000313" key="17">
    <source>
        <dbReference type="Proteomes" id="UP000318297"/>
    </source>
</evidence>
<dbReference type="GO" id="GO:0000272">
    <property type="term" value="P:polysaccharide catabolic process"/>
    <property type="evidence" value="ECO:0007669"/>
    <property type="project" value="UniProtKB-KW"/>
</dbReference>
<evidence type="ECO:0000313" key="16">
    <source>
        <dbReference type="EMBL" id="TWE11816.1"/>
    </source>
</evidence>
<dbReference type="PANTHER" id="PTHR46730:SF4">
    <property type="entry name" value="POLYCYSTIC KIDNEY DISEASE PROTEIN 1-LIKE 1"/>
    <property type="match status" value="1"/>
</dbReference>
<dbReference type="InterPro" id="IPR022409">
    <property type="entry name" value="PKD/Chitinase_dom"/>
</dbReference>
<keyword evidence="11" id="KW-0119">Carbohydrate metabolism</keyword>
<dbReference type="SUPFAM" id="SSF49265">
    <property type="entry name" value="Fibronectin type III"/>
    <property type="match status" value="1"/>
</dbReference>
<dbReference type="Gene3D" id="2.60.40.10">
    <property type="entry name" value="Immunoglobulins"/>
    <property type="match status" value="3"/>
</dbReference>
<evidence type="ECO:0000256" key="12">
    <source>
        <dbReference type="SAM" id="SignalP"/>
    </source>
</evidence>
<evidence type="ECO:0000256" key="8">
    <source>
        <dbReference type="ARBA" id="ARBA00023157"/>
    </source>
</evidence>